<dbReference type="PANTHER" id="PTHR23135:SF18">
    <property type="entry name" value="CYANOPHYCIN SYNTHETASE"/>
    <property type="match status" value="1"/>
</dbReference>
<dbReference type="Gene3D" id="3.40.1190.10">
    <property type="entry name" value="Mur-like, catalytic domain"/>
    <property type="match status" value="1"/>
</dbReference>
<accession>E6QS40</accession>
<sequence length="393" mass="42358">MVTGDGVSTIYQLIECQINSDPRRGDSELHPLNCIRVDSACLLELRRQGFQSDEDIPTAGQEVIIQRIGNVAADVTAQVHPDTAVLAALAARIVGLDIAGIDLVAQDISQPLALQQGGIVEVNAGPGLLMHLKPAQGEARPVGQAIVEHLFPGPSDGRIPIIAVTGNTDRAAVAHLIAYLLQLDRKQVALASRDGLFLDQRQIAAGDQATFTGADRLLRNPAVGTAVMEIDDNNLLEHGLAFDRCQLTIITDIDPEKDFGAYAMNDPAKRFMIYRTPIDVVLPDGVAVLPADQPVACELAALCDGEVIFYTENHHLPVCNTHLLNGGRIVTRHNEEIMLVQNENALPLMLVEELPHHLITVPQALAAIAAVWSLNISAELIRTGLMAYTKDRG</sequence>
<dbReference type="InterPro" id="IPR036565">
    <property type="entry name" value="Mur-like_cat_sf"/>
</dbReference>
<protein>
    <submittedName>
        <fullName evidence="1">Cyanophycin synthetase</fullName>
    </submittedName>
</protein>
<dbReference type="AlphaFoldDB" id="E6QS40"/>
<dbReference type="SUPFAM" id="SSF53623">
    <property type="entry name" value="MurD-like peptide ligases, catalytic domain"/>
    <property type="match status" value="1"/>
</dbReference>
<dbReference type="GO" id="GO:0005524">
    <property type="term" value="F:ATP binding"/>
    <property type="evidence" value="ECO:0007669"/>
    <property type="project" value="InterPro"/>
</dbReference>
<reference evidence="1" key="1">
    <citation type="submission" date="2009-10" db="EMBL/GenBank/DDBJ databases">
        <title>Diversity of trophic interactions inside an arsenic-rich microbial ecosystem.</title>
        <authorList>
            <person name="Bertin P.N."/>
            <person name="Heinrich-Salmeron A."/>
            <person name="Pelletier E."/>
            <person name="Goulhen-Chollet F."/>
            <person name="Arsene-Ploetze F."/>
            <person name="Gallien S."/>
            <person name="Calteau A."/>
            <person name="Vallenet D."/>
            <person name="Casiot C."/>
            <person name="Chane-Woon-Ming B."/>
            <person name="Giloteaux L."/>
            <person name="Barakat M."/>
            <person name="Bonnefoy V."/>
            <person name="Bruneel O."/>
            <person name="Chandler M."/>
            <person name="Cleiss J."/>
            <person name="Duran R."/>
            <person name="Elbaz-Poulichet F."/>
            <person name="Fonknechten N."/>
            <person name="Lauga B."/>
            <person name="Mornico D."/>
            <person name="Ortet P."/>
            <person name="Schaeffer C."/>
            <person name="Siguier P."/>
            <person name="Alexander Thil Smith A."/>
            <person name="Van Dorsselaer A."/>
            <person name="Weissenbach J."/>
            <person name="Medigue C."/>
            <person name="Le Paslier D."/>
        </authorList>
    </citation>
    <scope>NUCLEOTIDE SEQUENCE</scope>
</reference>
<proteinExistence type="predicted"/>
<evidence type="ECO:0000313" key="1">
    <source>
        <dbReference type="EMBL" id="CBI10062.1"/>
    </source>
</evidence>
<comment type="caution">
    <text evidence="1">The sequence shown here is derived from an EMBL/GenBank/DDBJ whole genome shotgun (WGS) entry which is preliminary data.</text>
</comment>
<dbReference type="SUPFAM" id="SSF56059">
    <property type="entry name" value="Glutathione synthetase ATP-binding domain-like"/>
    <property type="match status" value="1"/>
</dbReference>
<dbReference type="Gene3D" id="3.30.470.20">
    <property type="entry name" value="ATP-grasp fold, B domain"/>
    <property type="match status" value="1"/>
</dbReference>
<dbReference type="EMBL" id="CABR01000067">
    <property type="protein sequence ID" value="CBI10062.1"/>
    <property type="molecule type" value="Genomic_DNA"/>
</dbReference>
<dbReference type="PANTHER" id="PTHR23135">
    <property type="entry name" value="MUR LIGASE FAMILY MEMBER"/>
    <property type="match status" value="1"/>
</dbReference>
<gene>
    <name evidence="1" type="ORF">CARN7_0820</name>
</gene>
<organism evidence="1">
    <name type="scientific">mine drainage metagenome</name>
    <dbReference type="NCBI Taxonomy" id="410659"/>
    <lineage>
        <taxon>unclassified sequences</taxon>
        <taxon>metagenomes</taxon>
        <taxon>ecological metagenomes</taxon>
    </lineage>
</organism>
<name>E6QS40_9ZZZZ</name>